<protein>
    <recommendedName>
        <fullName evidence="1">Purine catabolism PurC-like domain-containing protein</fullName>
    </recommendedName>
</protein>
<dbReference type="InterPro" id="IPR012914">
    <property type="entry name" value="PucR_dom"/>
</dbReference>
<evidence type="ECO:0000313" key="2">
    <source>
        <dbReference type="EMBL" id="MPN44423.1"/>
    </source>
</evidence>
<proteinExistence type="predicted"/>
<dbReference type="EMBL" id="VSSQ01103543">
    <property type="protein sequence ID" value="MPN44423.1"/>
    <property type="molecule type" value="Genomic_DNA"/>
</dbReference>
<organism evidence="2">
    <name type="scientific">bioreactor metagenome</name>
    <dbReference type="NCBI Taxonomy" id="1076179"/>
    <lineage>
        <taxon>unclassified sequences</taxon>
        <taxon>metagenomes</taxon>
        <taxon>ecological metagenomes</taxon>
    </lineage>
</organism>
<gene>
    <name evidence="2" type="ORF">SDC9_191988</name>
</gene>
<sequence>MEAMRRILDLLKLPSMAYSYIIAGSNGANNFVKKISFLEEPFPQVEKFINPDEFTFTSFWCMKTDPDNRVNLIKSMIEHKCAGIGIKPSPNLNGEIDQGIID</sequence>
<dbReference type="Pfam" id="PF07905">
    <property type="entry name" value="PucR"/>
    <property type="match status" value="1"/>
</dbReference>
<feature type="domain" description="Purine catabolism PurC-like" evidence="1">
    <location>
        <begin position="9"/>
        <end position="101"/>
    </location>
</feature>
<comment type="caution">
    <text evidence="2">The sequence shown here is derived from an EMBL/GenBank/DDBJ whole genome shotgun (WGS) entry which is preliminary data.</text>
</comment>
<dbReference type="AlphaFoldDB" id="A0A645IAH0"/>
<accession>A0A645IAH0</accession>
<reference evidence="2" key="1">
    <citation type="submission" date="2019-08" db="EMBL/GenBank/DDBJ databases">
        <authorList>
            <person name="Kucharzyk K."/>
            <person name="Murdoch R.W."/>
            <person name="Higgins S."/>
            <person name="Loffler F."/>
        </authorList>
    </citation>
    <scope>NUCLEOTIDE SEQUENCE</scope>
</reference>
<evidence type="ECO:0000259" key="1">
    <source>
        <dbReference type="Pfam" id="PF07905"/>
    </source>
</evidence>
<name>A0A645IAH0_9ZZZZ</name>